<evidence type="ECO:0000256" key="9">
    <source>
        <dbReference type="RuleBase" id="RU361189"/>
    </source>
</evidence>
<evidence type="ECO:0000256" key="1">
    <source>
        <dbReference type="ARBA" id="ARBA00004141"/>
    </source>
</evidence>
<evidence type="ECO:0000313" key="13">
    <source>
        <dbReference type="EMBL" id="KAJ6254358.1"/>
    </source>
</evidence>
<evidence type="ECO:0000256" key="3">
    <source>
        <dbReference type="ARBA" id="ARBA00022448"/>
    </source>
</evidence>
<feature type="transmembrane region" description="Helical" evidence="9">
    <location>
        <begin position="545"/>
        <end position="563"/>
    </location>
</feature>
<dbReference type="Proteomes" id="UP001150062">
    <property type="component" value="Unassembled WGS sequence"/>
</dbReference>
<evidence type="ECO:0000313" key="14">
    <source>
        <dbReference type="Proteomes" id="UP001146793"/>
    </source>
</evidence>
<evidence type="ECO:0000256" key="10">
    <source>
        <dbReference type="SAM" id="Coils"/>
    </source>
</evidence>
<keyword evidence="7 9" id="KW-0406">Ion transport</keyword>
<feature type="coiled-coil region" evidence="10">
    <location>
        <begin position="58"/>
        <end position="126"/>
    </location>
</feature>
<keyword evidence="3 9" id="KW-0813">Transport</keyword>
<dbReference type="GO" id="GO:0051117">
    <property type="term" value="F:ATPase binding"/>
    <property type="evidence" value="ECO:0007669"/>
    <property type="project" value="TreeGrafter"/>
</dbReference>
<feature type="transmembrane region" description="Helical" evidence="9">
    <location>
        <begin position="767"/>
        <end position="790"/>
    </location>
</feature>
<reference evidence="12" key="2">
    <citation type="submission" date="2022-08" db="EMBL/GenBank/DDBJ databases">
        <title>Novel sulphate-reducing endosymbionts in the free-living metamonad Anaeramoeba.</title>
        <authorList>
            <person name="Jerlstrom-Hultqvist J."/>
            <person name="Cepicka I."/>
            <person name="Gallot-Lavallee L."/>
            <person name="Salas-Leiva D."/>
            <person name="Curtis B.A."/>
            <person name="Zahonova K."/>
            <person name="Pipaliya S."/>
            <person name="Dacks J."/>
            <person name="Roger A.J."/>
        </authorList>
    </citation>
    <scope>NUCLEOTIDE SEQUENCE</scope>
    <source>
        <strain evidence="12">Busselton2</strain>
    </source>
</reference>
<protein>
    <recommendedName>
        <fullName evidence="9">V-type proton ATPase subunit a</fullName>
    </recommendedName>
</protein>
<dbReference type="PANTHER" id="PTHR11629">
    <property type="entry name" value="VACUOLAR PROTON ATPASES"/>
    <property type="match status" value="1"/>
</dbReference>
<keyword evidence="15" id="KW-1185">Reference proteome</keyword>
<evidence type="ECO:0000313" key="12">
    <source>
        <dbReference type="EMBL" id="KAJ3432492.1"/>
    </source>
</evidence>
<dbReference type="InterPro" id="IPR026028">
    <property type="entry name" value="V-type_ATPase_116kDa_su_euka"/>
</dbReference>
<feature type="transmembrane region" description="Helical" evidence="9">
    <location>
        <begin position="469"/>
        <end position="487"/>
    </location>
</feature>
<feature type="region of interest" description="Disordered" evidence="11">
    <location>
        <begin position="684"/>
        <end position="703"/>
    </location>
</feature>
<comment type="caution">
    <text evidence="12">The sequence shown here is derived from an EMBL/GenBank/DDBJ whole genome shotgun (WGS) entry which is preliminary data.</text>
</comment>
<dbReference type="EMBL" id="JANTQA010000047">
    <property type="protein sequence ID" value="KAJ3432492.1"/>
    <property type="molecule type" value="Genomic_DNA"/>
</dbReference>
<accession>A0AAV7YRW7</accession>
<evidence type="ECO:0000256" key="6">
    <source>
        <dbReference type="ARBA" id="ARBA00022989"/>
    </source>
</evidence>
<name>A0AAV7YRW7_9EUKA</name>
<evidence type="ECO:0000256" key="8">
    <source>
        <dbReference type="ARBA" id="ARBA00023136"/>
    </source>
</evidence>
<dbReference type="Pfam" id="PF01496">
    <property type="entry name" value="V_ATPase_I"/>
    <property type="match status" value="1"/>
</dbReference>
<reference evidence="13" key="1">
    <citation type="submission" date="2022-08" db="EMBL/GenBank/DDBJ databases">
        <title>Novel sulfate-reducing endosymbionts in the free-living metamonad Anaeramoeba.</title>
        <authorList>
            <person name="Jerlstrom-Hultqvist J."/>
            <person name="Cepicka I."/>
            <person name="Gallot-Lavallee L."/>
            <person name="Salas-Leiva D."/>
            <person name="Curtis B.A."/>
            <person name="Zahonova K."/>
            <person name="Pipaliya S."/>
            <person name="Dacks J."/>
            <person name="Roger A.J."/>
        </authorList>
    </citation>
    <scope>NUCLEOTIDE SEQUENCE</scope>
    <source>
        <strain evidence="13">Schooner1</strain>
    </source>
</reference>
<evidence type="ECO:0000256" key="7">
    <source>
        <dbReference type="ARBA" id="ARBA00023065"/>
    </source>
</evidence>
<keyword evidence="10" id="KW-0175">Coiled coil</keyword>
<gene>
    <name evidence="12" type="ORF">M0812_21433</name>
    <name evidence="13" type="ORF">M0813_12549</name>
</gene>
<comment type="subcellular location">
    <subcellularLocation>
        <location evidence="1">Membrane</location>
        <topology evidence="1">Multi-pass membrane protein</topology>
    </subcellularLocation>
</comment>
<comment type="function">
    <text evidence="9">Essential component of the vacuolar proton pump (V-ATPase), a multimeric enzyme that catalyzes the translocation of protons across the membranes. Required for assembly and activity of the V-ATPase.</text>
</comment>
<feature type="compositionally biased region" description="Basic and acidic residues" evidence="11">
    <location>
        <begin position="693"/>
        <end position="703"/>
    </location>
</feature>
<dbReference type="AlphaFoldDB" id="A0AAV7YRW7"/>
<dbReference type="GO" id="GO:0046961">
    <property type="term" value="F:proton-transporting ATPase activity, rotational mechanism"/>
    <property type="evidence" value="ECO:0007669"/>
    <property type="project" value="InterPro"/>
</dbReference>
<keyword evidence="8 9" id="KW-0472">Membrane</keyword>
<evidence type="ECO:0000256" key="2">
    <source>
        <dbReference type="ARBA" id="ARBA00009904"/>
    </source>
</evidence>
<sequence length="837" mass="97395">MGELFRSVPMTMIRLLIPNEAVHETVHEIGNLGKINFKDLNSTLSAFQRPFTAEVRRLDEIEKKLNFFRAHLDEIKVKDIPKDRWLTKEREKEILLEDLEAIEGIFEDTENNLKELLKNEDELKVQQLGLFEQILLIEKVNDFLLNNDETLEIEFPKEHKMKKVDSISVPLLEMDKSSSDEMKTKTGLQYVCGTILRERVPILERILWRTTRGNMFLRTAEIETKIKEFQTNKFVTKTAFLIFYQGESIGDKIRRVCTSMGSNLYNIPENQNERNRTIENLRDQLQDLKDVIVKSKNHKVESLIVLRVNFPIWYERIHKEKAIYSTMNLFRYDQAKKCLIAEAWIPEDTVADVRHCLAKSTETSGAMIPTILDIIENPPKSSIPPTHFPVTNFQKGFQAIIDSYGIANYREVNPTPFTIITFPFLFGVMFGDFGHGILLTIFAIWVLMNSKKLGIKAQTDEIIKILYDGRYIIFMMGLFSVYCGFIYNEIFAVPMNWFGTCWEPRNNSTVLDLKTKTCTYPVGVDPSWAGTTTELLYADSLKMKLSVLLGISQMLLGCVLSLLNHIHFKKWLNIWFEFIPQMLLLLSFFGYMCFLIIYKWVVNWSDREGQTGGIHLITTLINMFLKPMGMKSDQIMFKNQNAIQLILILIFVLTIPLMLIPKPFILRHRAKKRRKEMGYNQLNEISSSDNDENDKNKNKKQDHDHEEEFQFSEVMIHQLIHTIEFVLGSISNTASYLRLWALSLAHSQLSKVFWEMIFLTTAKMEKIGFISIFIGFCVWAVLSVIVLLVMECLSAFLHALRLHWVEFNSKFYVADGSIKFEPFSFKEIKQEAKNYRS</sequence>
<keyword evidence="5 9" id="KW-0375">Hydrogen ion transport</keyword>
<keyword evidence="4 9" id="KW-0812">Transmembrane</keyword>
<dbReference type="PIRSF" id="PIRSF001293">
    <property type="entry name" value="ATP6V0A1"/>
    <property type="match status" value="1"/>
</dbReference>
<dbReference type="EMBL" id="JAOAOG010000023">
    <property type="protein sequence ID" value="KAJ6254358.1"/>
    <property type="molecule type" value="Genomic_DNA"/>
</dbReference>
<comment type="similarity">
    <text evidence="2 9">Belongs to the V-ATPase 116 kDa subunit family.</text>
</comment>
<evidence type="ECO:0000256" key="11">
    <source>
        <dbReference type="SAM" id="MobiDB-lite"/>
    </source>
</evidence>
<feature type="coiled-coil region" evidence="10">
    <location>
        <begin position="271"/>
        <end position="298"/>
    </location>
</feature>
<proteinExistence type="inferred from homology"/>
<evidence type="ECO:0000313" key="15">
    <source>
        <dbReference type="Proteomes" id="UP001150062"/>
    </source>
</evidence>
<dbReference type="GO" id="GO:0007035">
    <property type="term" value="P:vacuolar acidification"/>
    <property type="evidence" value="ECO:0007669"/>
    <property type="project" value="TreeGrafter"/>
</dbReference>
<dbReference type="PANTHER" id="PTHR11629:SF63">
    <property type="entry name" value="V-TYPE PROTON ATPASE SUBUNIT A"/>
    <property type="match status" value="1"/>
</dbReference>
<evidence type="ECO:0000256" key="5">
    <source>
        <dbReference type="ARBA" id="ARBA00022781"/>
    </source>
</evidence>
<feature type="transmembrane region" description="Helical" evidence="9">
    <location>
        <begin position="642"/>
        <end position="665"/>
    </location>
</feature>
<evidence type="ECO:0000256" key="4">
    <source>
        <dbReference type="ARBA" id="ARBA00022692"/>
    </source>
</evidence>
<keyword evidence="6 9" id="KW-1133">Transmembrane helix</keyword>
<dbReference type="Proteomes" id="UP001146793">
    <property type="component" value="Unassembled WGS sequence"/>
</dbReference>
<feature type="transmembrane region" description="Helical" evidence="9">
    <location>
        <begin position="575"/>
        <end position="598"/>
    </location>
</feature>
<dbReference type="InterPro" id="IPR002490">
    <property type="entry name" value="V-ATPase_116kDa_su"/>
</dbReference>
<dbReference type="GO" id="GO:0000220">
    <property type="term" value="C:vacuolar proton-transporting V-type ATPase, V0 domain"/>
    <property type="evidence" value="ECO:0007669"/>
    <property type="project" value="InterPro"/>
</dbReference>
<organism evidence="12 14">
    <name type="scientific">Anaeramoeba flamelloides</name>
    <dbReference type="NCBI Taxonomy" id="1746091"/>
    <lineage>
        <taxon>Eukaryota</taxon>
        <taxon>Metamonada</taxon>
        <taxon>Anaeramoebidae</taxon>
        <taxon>Anaeramoeba</taxon>
    </lineage>
</organism>
<feature type="transmembrane region" description="Helical" evidence="9">
    <location>
        <begin position="424"/>
        <end position="448"/>
    </location>
</feature>